<keyword evidence="10" id="KW-1185">Reference proteome</keyword>
<dbReference type="SUPFAM" id="SSF161219">
    <property type="entry name" value="CHY zinc finger-like"/>
    <property type="match status" value="1"/>
</dbReference>
<sequence>MSSPRNDSRTNSVYVDAPEFPVDHTDETVATSTATAATSHHGLTATSQVRSPAPEPSAHTPLPAGDSDGEEDEDEDDEDEDEDEESEGGDDDQVDVHMSGDRGRSQRGRTPNAASTEEDEDDDDDEEMVMQVDPATGLQRATSIPRVRSRSSSLSNRLRRQHQRMTSSSGSSSRVGRPTSSSGSRPASGQQAAQQPAARSNTVPLVDEKDQAELRRKIMDIQRDPTISFADKASMIQKLMSSKWQGAQSSLASQTADDSTEGTEATEEDLKTTYNNTDRNYLGCKHYRRGCKLKANCCGKWFNCRFCHDDVCNHTIVRNETKMMLCMHCKAIQPAAQSCDSCSAQLANYYCDICKLWDDDPAKPIYHCADCGICRIGNGLDQDFFHCKKCNICMNIQLKDNHRCIERNLECDCPICGEYMFTSTTTVIFMPCGHCIHSKCHSDYVKTSYQCPTCWKALGDMTAYYAKIDNLLSEQKMPPEYANFFSNVLCNDCEIKSEAPYHFLYHKCEKCKGYNTKVLETFKRVSEGQVQVVENATAAAGAVGTAPENNISGGGVSSAGGPSSSSGATATATTTPVTTVHLPEAPRSPLNDGNATGDM</sequence>
<dbReference type="InterPro" id="IPR001841">
    <property type="entry name" value="Znf_RING"/>
</dbReference>
<evidence type="ECO:0000313" key="10">
    <source>
        <dbReference type="Proteomes" id="UP000707451"/>
    </source>
</evidence>
<dbReference type="SUPFAM" id="SSF57850">
    <property type="entry name" value="RING/U-box"/>
    <property type="match status" value="1"/>
</dbReference>
<feature type="domain" description="CTCHY-type" evidence="8">
    <location>
        <begin position="346"/>
        <end position="412"/>
    </location>
</feature>
<protein>
    <recommendedName>
        <fullName evidence="11">Zf-CHY-domain-containing protein</fullName>
    </recommendedName>
</protein>
<feature type="domain" description="RING-type" evidence="6">
    <location>
        <begin position="413"/>
        <end position="454"/>
    </location>
</feature>
<evidence type="ECO:0000256" key="2">
    <source>
        <dbReference type="ARBA" id="ARBA00022771"/>
    </source>
</evidence>
<keyword evidence="1" id="KW-0479">Metal-binding</keyword>
<dbReference type="PROSITE" id="PS50089">
    <property type="entry name" value="ZF_RING_2"/>
    <property type="match status" value="1"/>
</dbReference>
<organism evidence="9 10">
    <name type="scientific">Linnemannia hyalina</name>
    <dbReference type="NCBI Taxonomy" id="64524"/>
    <lineage>
        <taxon>Eukaryota</taxon>
        <taxon>Fungi</taxon>
        <taxon>Fungi incertae sedis</taxon>
        <taxon>Mucoromycota</taxon>
        <taxon>Mortierellomycotina</taxon>
        <taxon>Mortierellomycetes</taxon>
        <taxon>Mortierellales</taxon>
        <taxon>Mortierellaceae</taxon>
        <taxon>Linnemannia</taxon>
    </lineage>
</organism>
<feature type="compositionally biased region" description="Low complexity" evidence="5">
    <location>
        <begin position="167"/>
        <end position="200"/>
    </location>
</feature>
<dbReference type="OrthoDB" id="411372at2759"/>
<dbReference type="Pfam" id="PF14599">
    <property type="entry name" value="zinc_ribbon_6"/>
    <property type="match status" value="1"/>
</dbReference>
<gene>
    <name evidence="9" type="ORF">KI688_002342</name>
</gene>
<dbReference type="Gene3D" id="3.30.40.10">
    <property type="entry name" value="Zinc/RING finger domain, C3HC4 (zinc finger)"/>
    <property type="match status" value="1"/>
</dbReference>
<feature type="compositionally biased region" description="Acidic residues" evidence="5">
    <location>
        <begin position="116"/>
        <end position="128"/>
    </location>
</feature>
<accession>A0A9P7XRR0</accession>
<feature type="compositionally biased region" description="Acidic residues" evidence="5">
    <location>
        <begin position="258"/>
        <end position="267"/>
    </location>
</feature>
<dbReference type="AlphaFoldDB" id="A0A9P7XRR0"/>
<dbReference type="Gene3D" id="2.20.28.10">
    <property type="match status" value="1"/>
</dbReference>
<dbReference type="GO" id="GO:0008270">
    <property type="term" value="F:zinc ion binding"/>
    <property type="evidence" value="ECO:0007669"/>
    <property type="project" value="UniProtKB-KW"/>
</dbReference>
<evidence type="ECO:0000256" key="4">
    <source>
        <dbReference type="PROSITE-ProRule" id="PRU00601"/>
    </source>
</evidence>
<keyword evidence="3" id="KW-0862">Zinc</keyword>
<dbReference type="InterPro" id="IPR008913">
    <property type="entry name" value="Znf_CHY"/>
</dbReference>
<dbReference type="InterPro" id="IPR037274">
    <property type="entry name" value="Znf_CHY_sf"/>
</dbReference>
<dbReference type="Proteomes" id="UP000707451">
    <property type="component" value="Unassembled WGS sequence"/>
</dbReference>
<comment type="caution">
    <text evidence="9">The sequence shown here is derived from an EMBL/GenBank/DDBJ whole genome shotgun (WGS) entry which is preliminary data.</text>
</comment>
<dbReference type="InterPro" id="IPR017921">
    <property type="entry name" value="Znf_CTCHY"/>
</dbReference>
<dbReference type="Pfam" id="PF13639">
    <property type="entry name" value="zf-RING_2"/>
    <property type="match status" value="1"/>
</dbReference>
<dbReference type="CDD" id="cd16464">
    <property type="entry name" value="RING-H2_Pirh2-like"/>
    <property type="match status" value="1"/>
</dbReference>
<dbReference type="SUPFAM" id="SSF161245">
    <property type="entry name" value="Zinc hairpin stack"/>
    <property type="match status" value="1"/>
</dbReference>
<dbReference type="Pfam" id="PF05495">
    <property type="entry name" value="zf-CHY"/>
    <property type="match status" value="1"/>
</dbReference>
<feature type="region of interest" description="Disordered" evidence="5">
    <location>
        <begin position="1"/>
        <end position="209"/>
    </location>
</feature>
<evidence type="ECO:0000259" key="7">
    <source>
        <dbReference type="PROSITE" id="PS51266"/>
    </source>
</evidence>
<dbReference type="GO" id="GO:0005634">
    <property type="term" value="C:nucleus"/>
    <property type="evidence" value="ECO:0007669"/>
    <property type="project" value="TreeGrafter"/>
</dbReference>
<feature type="compositionally biased region" description="Low complexity" evidence="5">
    <location>
        <begin position="559"/>
        <end position="580"/>
    </location>
</feature>
<evidence type="ECO:0000313" key="9">
    <source>
        <dbReference type="EMBL" id="KAG9065023.1"/>
    </source>
</evidence>
<dbReference type="PANTHER" id="PTHR21319:SF0">
    <property type="entry name" value="AND RING FINGER DOMAIN PROTEIN, PUTATIVE (AFU_ORTHOLOGUE AFUA_1G08900)-RELATED"/>
    <property type="match status" value="1"/>
</dbReference>
<feature type="domain" description="CHY-type" evidence="7">
    <location>
        <begin position="277"/>
        <end position="344"/>
    </location>
</feature>
<evidence type="ECO:0000256" key="3">
    <source>
        <dbReference type="ARBA" id="ARBA00022833"/>
    </source>
</evidence>
<evidence type="ECO:0000259" key="6">
    <source>
        <dbReference type="PROSITE" id="PS50089"/>
    </source>
</evidence>
<evidence type="ECO:0008006" key="11">
    <source>
        <dbReference type="Google" id="ProtNLM"/>
    </source>
</evidence>
<name>A0A9P7XRR0_9FUNG</name>
<feature type="compositionally biased region" description="Polar residues" evidence="5">
    <location>
        <begin position="1"/>
        <end position="13"/>
    </location>
</feature>
<reference evidence="9" key="1">
    <citation type="submission" date="2021-06" db="EMBL/GenBank/DDBJ databases">
        <title>Genome Sequence of Mortierella hyaline Strain SCG-10, a Cold-Adapted, Nitrate-Reducing Fungus Isolated from Soil in Minnesota, USA.</title>
        <authorList>
            <person name="Aldossari N."/>
        </authorList>
    </citation>
    <scope>NUCLEOTIDE SEQUENCE</scope>
    <source>
        <strain evidence="9">SCG-10</strain>
    </source>
</reference>
<dbReference type="InterPro" id="IPR039512">
    <property type="entry name" value="RCHY1_zinc-ribbon"/>
</dbReference>
<keyword evidence="2 4" id="KW-0863">Zinc-finger</keyword>
<evidence type="ECO:0000259" key="8">
    <source>
        <dbReference type="PROSITE" id="PS51270"/>
    </source>
</evidence>
<evidence type="ECO:0000256" key="5">
    <source>
        <dbReference type="SAM" id="MobiDB-lite"/>
    </source>
</evidence>
<dbReference type="PROSITE" id="PS51270">
    <property type="entry name" value="ZF_CTCHY"/>
    <property type="match status" value="1"/>
</dbReference>
<dbReference type="PANTHER" id="PTHR21319">
    <property type="entry name" value="RING FINGER AND CHY ZINC FINGER DOMAIN-CONTAINING PROTEIN 1"/>
    <property type="match status" value="1"/>
</dbReference>
<feature type="compositionally biased region" description="Basic and acidic residues" evidence="5">
    <location>
        <begin position="94"/>
        <end position="104"/>
    </location>
</feature>
<dbReference type="InterPro" id="IPR013083">
    <property type="entry name" value="Znf_RING/FYVE/PHD"/>
</dbReference>
<dbReference type="GO" id="GO:0006511">
    <property type="term" value="P:ubiquitin-dependent protein catabolic process"/>
    <property type="evidence" value="ECO:0007669"/>
    <property type="project" value="TreeGrafter"/>
</dbReference>
<dbReference type="GO" id="GO:0016567">
    <property type="term" value="P:protein ubiquitination"/>
    <property type="evidence" value="ECO:0007669"/>
    <property type="project" value="TreeGrafter"/>
</dbReference>
<feature type="compositionally biased region" description="Low complexity" evidence="5">
    <location>
        <begin position="28"/>
        <end position="47"/>
    </location>
</feature>
<feature type="region of interest" description="Disordered" evidence="5">
    <location>
        <begin position="249"/>
        <end position="271"/>
    </location>
</feature>
<dbReference type="GO" id="GO:0061630">
    <property type="term" value="F:ubiquitin protein ligase activity"/>
    <property type="evidence" value="ECO:0007669"/>
    <property type="project" value="TreeGrafter"/>
</dbReference>
<dbReference type="PROSITE" id="PS51266">
    <property type="entry name" value="ZF_CHY"/>
    <property type="match status" value="1"/>
</dbReference>
<dbReference type="SMART" id="SM00184">
    <property type="entry name" value="RING"/>
    <property type="match status" value="1"/>
</dbReference>
<proteinExistence type="predicted"/>
<feature type="compositionally biased region" description="Acidic residues" evidence="5">
    <location>
        <begin position="67"/>
        <end position="93"/>
    </location>
</feature>
<dbReference type="InterPro" id="IPR037275">
    <property type="entry name" value="Znf_CTCHY_sf"/>
</dbReference>
<evidence type="ECO:0000256" key="1">
    <source>
        <dbReference type="ARBA" id="ARBA00022723"/>
    </source>
</evidence>
<dbReference type="EMBL" id="JAHRHY010000012">
    <property type="protein sequence ID" value="KAG9065023.1"/>
    <property type="molecule type" value="Genomic_DNA"/>
</dbReference>
<feature type="region of interest" description="Disordered" evidence="5">
    <location>
        <begin position="544"/>
        <end position="599"/>
    </location>
</feature>